<keyword evidence="1 4" id="KW-0349">Heme</keyword>
<keyword evidence="3 4" id="KW-0408">Iron</keyword>
<dbReference type="Proteomes" id="UP000274271">
    <property type="component" value="Unassembled WGS sequence"/>
</dbReference>
<dbReference type="PANTHER" id="PTHR35008:SF8">
    <property type="entry name" value="ALCOHOL DEHYDROGENASE CYTOCHROME C SUBUNIT"/>
    <property type="match status" value="1"/>
</dbReference>
<proteinExistence type="predicted"/>
<accession>A0A3P1CYC8</accession>
<dbReference type="GO" id="GO:0009055">
    <property type="term" value="F:electron transfer activity"/>
    <property type="evidence" value="ECO:0007669"/>
    <property type="project" value="InterPro"/>
</dbReference>
<dbReference type="InterPro" id="IPR036909">
    <property type="entry name" value="Cyt_c-like_dom_sf"/>
</dbReference>
<dbReference type="AlphaFoldDB" id="A0A3P1CYC8"/>
<evidence type="ECO:0000256" key="2">
    <source>
        <dbReference type="ARBA" id="ARBA00022723"/>
    </source>
</evidence>
<dbReference type="SUPFAM" id="SSF46626">
    <property type="entry name" value="Cytochrome c"/>
    <property type="match status" value="2"/>
</dbReference>
<evidence type="ECO:0000256" key="1">
    <source>
        <dbReference type="ARBA" id="ARBA00022617"/>
    </source>
</evidence>
<gene>
    <name evidence="6" type="ORF">EHT87_08855</name>
</gene>
<dbReference type="PROSITE" id="PS51257">
    <property type="entry name" value="PROKAR_LIPOPROTEIN"/>
    <property type="match status" value="1"/>
</dbReference>
<dbReference type="PROSITE" id="PS51007">
    <property type="entry name" value="CYTC"/>
    <property type="match status" value="2"/>
</dbReference>
<comment type="caution">
    <text evidence="6">The sequence shown here is derived from an EMBL/GenBank/DDBJ whole genome shotgun (WGS) entry which is preliminary data.</text>
</comment>
<keyword evidence="7" id="KW-1185">Reference proteome</keyword>
<evidence type="ECO:0000256" key="4">
    <source>
        <dbReference type="PROSITE-ProRule" id="PRU00433"/>
    </source>
</evidence>
<dbReference type="PANTHER" id="PTHR35008">
    <property type="entry name" value="BLL4482 PROTEIN-RELATED"/>
    <property type="match status" value="1"/>
</dbReference>
<keyword evidence="2 4" id="KW-0479">Metal-binding</keyword>
<sequence>MHRFPRFFSAILAFAISCCVHPKAYSPQTGRIRTVTLPTSAARIERGRYLANHVAACMDCHSKRDYARLAGPVVPGTFGGGGTEFGKDYGLPGTYYAKNITPFALKNWSDAELLLAMTAGVSKNGKPLFPLMPYANYGKMDENDALSILAYLRTLKPVENAVPDSKPTAPLRMAMKMMPHKARFRAMPDPKNSVDYGRYLVTMAGCADCHTKRGMGGLAKKAAFAGGTEIRMANGTLRTANITPDQETGIGSWTKTAFISRFKTYDPATFKSPEVGDGFNTVMPWSMYAGMSEQDLGAIYAYLKTVKPVRNKVEVFSRTHGL</sequence>
<protein>
    <submittedName>
        <fullName evidence="6">Cytochrome C</fullName>
    </submittedName>
</protein>
<evidence type="ECO:0000313" key="7">
    <source>
        <dbReference type="Proteomes" id="UP000274271"/>
    </source>
</evidence>
<dbReference type="EMBL" id="RQJP01000001">
    <property type="protein sequence ID" value="RRB18361.1"/>
    <property type="molecule type" value="Genomic_DNA"/>
</dbReference>
<dbReference type="GO" id="GO:0046872">
    <property type="term" value="F:metal ion binding"/>
    <property type="evidence" value="ECO:0007669"/>
    <property type="project" value="UniProtKB-KW"/>
</dbReference>
<evidence type="ECO:0000313" key="6">
    <source>
        <dbReference type="EMBL" id="RRB18361.1"/>
    </source>
</evidence>
<organism evidence="6 7">
    <name type="scientific">Larkinella knui</name>
    <dbReference type="NCBI Taxonomy" id="2025310"/>
    <lineage>
        <taxon>Bacteria</taxon>
        <taxon>Pseudomonadati</taxon>
        <taxon>Bacteroidota</taxon>
        <taxon>Cytophagia</taxon>
        <taxon>Cytophagales</taxon>
        <taxon>Spirosomataceae</taxon>
        <taxon>Larkinella</taxon>
    </lineage>
</organism>
<evidence type="ECO:0000256" key="3">
    <source>
        <dbReference type="ARBA" id="ARBA00023004"/>
    </source>
</evidence>
<evidence type="ECO:0000259" key="5">
    <source>
        <dbReference type="PROSITE" id="PS51007"/>
    </source>
</evidence>
<feature type="domain" description="Cytochrome c" evidence="5">
    <location>
        <begin position="192"/>
        <end position="307"/>
    </location>
</feature>
<dbReference type="Gene3D" id="1.10.760.10">
    <property type="entry name" value="Cytochrome c-like domain"/>
    <property type="match status" value="2"/>
</dbReference>
<dbReference type="OrthoDB" id="9809720at2"/>
<feature type="domain" description="Cytochrome c" evidence="5">
    <location>
        <begin position="42"/>
        <end position="156"/>
    </location>
</feature>
<dbReference type="RefSeq" id="WP_124905884.1">
    <property type="nucleotide sequence ID" value="NZ_RQJP01000001.1"/>
</dbReference>
<dbReference type="InterPro" id="IPR009056">
    <property type="entry name" value="Cyt_c-like_dom"/>
</dbReference>
<name>A0A3P1CYC8_9BACT</name>
<dbReference type="GO" id="GO:0020037">
    <property type="term" value="F:heme binding"/>
    <property type="evidence" value="ECO:0007669"/>
    <property type="project" value="InterPro"/>
</dbReference>
<dbReference type="Pfam" id="PF00034">
    <property type="entry name" value="Cytochrom_C"/>
    <property type="match status" value="1"/>
</dbReference>
<reference evidence="6 7" key="1">
    <citation type="submission" date="2018-11" db="EMBL/GenBank/DDBJ databases">
        <authorList>
            <person name="Zhou Z."/>
            <person name="Wang G."/>
        </authorList>
    </citation>
    <scope>NUCLEOTIDE SEQUENCE [LARGE SCALE GENOMIC DNA]</scope>
    <source>
        <strain evidence="6 7">KCTC42998</strain>
    </source>
</reference>
<dbReference type="InterPro" id="IPR051459">
    <property type="entry name" value="Cytochrome_c-type_DH"/>
</dbReference>